<dbReference type="InterPro" id="IPR020472">
    <property type="entry name" value="WD40_PAC1"/>
</dbReference>
<feature type="repeat" description="WD" evidence="3">
    <location>
        <begin position="817"/>
        <end position="842"/>
    </location>
</feature>
<dbReference type="Pfam" id="PF00400">
    <property type="entry name" value="WD40"/>
    <property type="match status" value="13"/>
</dbReference>
<dbReference type="PROSITE" id="PS50294">
    <property type="entry name" value="WD_REPEATS_REGION"/>
    <property type="match status" value="11"/>
</dbReference>
<feature type="compositionally biased region" description="Basic residues" evidence="4">
    <location>
        <begin position="1"/>
        <end position="15"/>
    </location>
</feature>
<feature type="repeat" description="WD" evidence="3">
    <location>
        <begin position="1152"/>
        <end position="1193"/>
    </location>
</feature>
<dbReference type="PROSITE" id="PS00678">
    <property type="entry name" value="WD_REPEATS_1"/>
    <property type="match status" value="6"/>
</dbReference>
<organism evidence="6 7">
    <name type="scientific">Rhizoctonia solani</name>
    <dbReference type="NCBI Taxonomy" id="456999"/>
    <lineage>
        <taxon>Eukaryota</taxon>
        <taxon>Fungi</taxon>
        <taxon>Dikarya</taxon>
        <taxon>Basidiomycota</taxon>
        <taxon>Agaricomycotina</taxon>
        <taxon>Agaricomycetes</taxon>
        <taxon>Cantharellales</taxon>
        <taxon>Ceratobasidiaceae</taxon>
        <taxon>Rhizoctonia</taxon>
    </lineage>
</organism>
<sequence>MNFKKIFKREKKKKPASGGPGSQSRADTGSPSPSTSAQSTSPKAVASNILSPPGNNPQFLTSPSSPPKQKNEGTIPSGHTWMSLTVFLKLLDQSGLFTPLAQAVGDLNWFIKAHENIIFMRTDYKALRTQLEGLFEDLCGHFSEGIPLVMTTSMLNLCTAIQVELGRVYGTQDRNVISRYIQANQDLEKIMECYRRIQSHLERVMLNVSLNILRTMDRQTIEVQLGKLNPSMSARHDSAEAHVVQRRDCTANTREQVLLDLQTWKNNLNGENVCWMNGMAGTGKTTIAMTLCSMLCKIHELGASFFCTRLLPSCRDVKLILPTIAYQLARFSSPFRGELLQTMERDPDVHTKVLRVQFEHMILKPLQAVEKSLPPNIVIVIDALEECDDEHGVTQILDVLLEHAAKLPVKFLVSSRPEPHIREKIVRSSQKSRLTLHELDERVVKQDIEIYLRDELSRMTLSEDQLAALIQKAGVLFIYAATAVRYIGAGNFNMDPKKRLKTILGVSGHGSLNKNKEIDALYHAVLTSGLKNPNLEPFEREQMELVLHTVICAQEPLTSAALTGLLQLDDIDQVHAALQPLWSVLHISESDAETRISTFHASFPEYILDSSRSGQFACNAQVHHRRTAELCLVRIQQHKPQFNICSLVTSYMFDEDAITDAEVKMAIPSDLIYACQHWATHLELGGDCELDKQLRVLEEFLSNRLLLWMEIMNLTKRAEKSIEILEKTTSWLRTSNCLEGIQLLAQDARRFATMFATSPLSRSTPHLYVSMLASWPIHRPISRCYGQRARGLVGIKGIQAAERQLGLLSMIPVKCEVYCVAFSPDGTFFAAGTSDNTILVWDALSCRMTIDPIRGHTGSIQSIAISPDGTQICSGSRDCTVCIWDSKNGRQIARPLLGHTRWILTVAYSPDSLWLASGSADGTVRIWHTRNREANGVPFQGRDGQIESVAFSPDSSIIAIASESLIHLWDPWKGQAVREPLNGHTTPVGASFLPNMEQLVSTSKDGNIAIWDIIGGQTTVDPFKAHLLGISTMAVSPDGIFVASGSVDCTVKIWDIRSRKTFSVLWHTNCVESVAFSPDSLRLVSGSQDNSVRVWEVQDSPDQAVESQSDGHSDWVRSVTFSPCGAYIISGSDDTTLRLWNTHNRTPSSSPLRGHHGRILLVRISADGNRIISISDDRTICIWAWESGNLESTIDLADTNDPYPPGYTVQWPVAFSVDGDRVAFGSYSGSIYMWDGRKLSFESTEHSDAVISIAFSHDGRSVASGSRDNKIIIWDVSSRKRLLEPLIGHTGWVFSVEFSPNGSQIASGSGDNTIRLWSSEDGRQQHTPLIGHSGAIQSVAFSPHGTYVVSGSQDRSIRIWHIASRQSIAIFHGHTDIVCSVAFSPNGTQIASGSADMAIRLWDVSAFIDASPKGSIDPARTFRNNTNGIPLFDWEIDEDGWVHDTQHHLLLWVPPDLRSILLRPQNTTLISRQGCIELDFSGARIGKGWTDCYESIA</sequence>
<dbReference type="SUPFAM" id="SSF50978">
    <property type="entry name" value="WD40 repeat-like"/>
    <property type="match status" value="1"/>
</dbReference>
<feature type="repeat" description="WD" evidence="3">
    <location>
        <begin position="1371"/>
        <end position="1405"/>
    </location>
</feature>
<dbReference type="CDD" id="cd00200">
    <property type="entry name" value="WD40"/>
    <property type="match status" value="2"/>
</dbReference>
<feature type="repeat" description="WD" evidence="3">
    <location>
        <begin position="1286"/>
        <end position="1327"/>
    </location>
</feature>
<comment type="caution">
    <text evidence="6">The sequence shown here is derived from an EMBL/GenBank/DDBJ whole genome shotgun (WGS) entry which is preliminary data.</text>
</comment>
<feature type="repeat" description="WD" evidence="3">
    <location>
        <begin position="1109"/>
        <end position="1150"/>
    </location>
</feature>
<feature type="repeat" description="WD" evidence="3">
    <location>
        <begin position="991"/>
        <end position="1021"/>
    </location>
</feature>
<evidence type="ECO:0000259" key="5">
    <source>
        <dbReference type="Pfam" id="PF24883"/>
    </source>
</evidence>
<dbReference type="InterPro" id="IPR056884">
    <property type="entry name" value="NPHP3-like_N"/>
</dbReference>
<gene>
    <name evidence="6" type="ORF">RDB_LOCUS120220</name>
</gene>
<evidence type="ECO:0000256" key="2">
    <source>
        <dbReference type="ARBA" id="ARBA00022737"/>
    </source>
</evidence>
<dbReference type="SUPFAM" id="SSF50998">
    <property type="entry name" value="Quinoprotein alcohol dehydrogenase-like"/>
    <property type="match status" value="1"/>
</dbReference>
<protein>
    <recommendedName>
        <fullName evidence="5">Nephrocystin 3-like N-terminal domain-containing protein</fullName>
    </recommendedName>
</protein>
<dbReference type="InterPro" id="IPR027417">
    <property type="entry name" value="P-loop_NTPase"/>
</dbReference>
<dbReference type="PRINTS" id="PR00320">
    <property type="entry name" value="GPROTEINBRPT"/>
</dbReference>
<feature type="repeat" description="WD" evidence="3">
    <location>
        <begin position="1023"/>
        <end position="1064"/>
    </location>
</feature>
<reference evidence="6" key="1">
    <citation type="submission" date="2021-01" db="EMBL/GenBank/DDBJ databases">
        <authorList>
            <person name="Kaushik A."/>
        </authorList>
    </citation>
    <scope>NUCLEOTIDE SEQUENCE</scope>
    <source>
        <strain evidence="6">AG4-R118</strain>
    </source>
</reference>
<dbReference type="PANTHER" id="PTHR22847">
    <property type="entry name" value="WD40 REPEAT PROTEIN"/>
    <property type="match status" value="1"/>
</dbReference>
<feature type="repeat" description="WD" evidence="3">
    <location>
        <begin position="1329"/>
        <end position="1370"/>
    </location>
</feature>
<evidence type="ECO:0000256" key="4">
    <source>
        <dbReference type="SAM" id="MobiDB-lite"/>
    </source>
</evidence>
<dbReference type="InterPro" id="IPR036322">
    <property type="entry name" value="WD40_repeat_dom_sf"/>
</dbReference>
<feature type="repeat" description="WD" evidence="3">
    <location>
        <begin position="896"/>
        <end position="937"/>
    </location>
</feature>
<feature type="repeat" description="WD" evidence="3">
    <location>
        <begin position="1064"/>
        <end position="1105"/>
    </location>
</feature>
<feature type="repeat" description="WD" evidence="3">
    <location>
        <begin position="853"/>
        <end position="894"/>
    </location>
</feature>
<evidence type="ECO:0000313" key="7">
    <source>
        <dbReference type="Proteomes" id="UP000663888"/>
    </source>
</evidence>
<feature type="domain" description="Nephrocystin 3-like N-terminal" evidence="5">
    <location>
        <begin position="261"/>
        <end position="416"/>
    </location>
</feature>
<dbReference type="PANTHER" id="PTHR22847:SF637">
    <property type="entry name" value="WD REPEAT DOMAIN 5B"/>
    <property type="match status" value="1"/>
</dbReference>
<feature type="region of interest" description="Disordered" evidence="4">
    <location>
        <begin position="1"/>
        <end position="76"/>
    </location>
</feature>
<feature type="repeat" description="WD" evidence="3">
    <location>
        <begin position="1243"/>
        <end position="1284"/>
    </location>
</feature>
<dbReference type="SMART" id="SM00320">
    <property type="entry name" value="WD40"/>
    <property type="match status" value="14"/>
</dbReference>
<dbReference type="SUPFAM" id="SSF52540">
    <property type="entry name" value="P-loop containing nucleoside triphosphate hydrolases"/>
    <property type="match status" value="1"/>
</dbReference>
<feature type="compositionally biased region" description="Low complexity" evidence="4">
    <location>
        <begin position="28"/>
        <end position="42"/>
    </location>
</feature>
<keyword evidence="2" id="KW-0677">Repeat</keyword>
<evidence type="ECO:0000256" key="1">
    <source>
        <dbReference type="ARBA" id="ARBA00022574"/>
    </source>
</evidence>
<proteinExistence type="predicted"/>
<dbReference type="Pfam" id="PF24883">
    <property type="entry name" value="NPHP3_N"/>
    <property type="match status" value="1"/>
</dbReference>
<evidence type="ECO:0000256" key="3">
    <source>
        <dbReference type="PROSITE-ProRule" id="PRU00221"/>
    </source>
</evidence>
<dbReference type="InterPro" id="IPR019775">
    <property type="entry name" value="WD40_repeat_CS"/>
</dbReference>
<dbReference type="InterPro" id="IPR001680">
    <property type="entry name" value="WD40_rpt"/>
</dbReference>
<keyword evidence="1 3" id="KW-0853">WD repeat</keyword>
<dbReference type="InterPro" id="IPR015943">
    <property type="entry name" value="WD40/YVTN_repeat-like_dom_sf"/>
</dbReference>
<dbReference type="Proteomes" id="UP000663888">
    <property type="component" value="Unassembled WGS sequence"/>
</dbReference>
<dbReference type="InterPro" id="IPR011047">
    <property type="entry name" value="Quinoprotein_ADH-like_sf"/>
</dbReference>
<feature type="repeat" description="WD" evidence="3">
    <location>
        <begin position="939"/>
        <end position="979"/>
    </location>
</feature>
<evidence type="ECO:0000313" key="6">
    <source>
        <dbReference type="EMBL" id="CAE6478479.1"/>
    </source>
</evidence>
<dbReference type="Gene3D" id="3.40.50.300">
    <property type="entry name" value="P-loop containing nucleotide triphosphate hydrolases"/>
    <property type="match status" value="1"/>
</dbReference>
<accession>A0A8H3CFD3</accession>
<dbReference type="PROSITE" id="PS50082">
    <property type="entry name" value="WD_REPEATS_2"/>
    <property type="match status" value="13"/>
</dbReference>
<dbReference type="GO" id="GO:1990234">
    <property type="term" value="C:transferase complex"/>
    <property type="evidence" value="ECO:0007669"/>
    <property type="project" value="UniProtKB-ARBA"/>
</dbReference>
<dbReference type="Gene3D" id="2.130.10.10">
    <property type="entry name" value="YVTN repeat-like/Quinoprotein amine dehydrogenase"/>
    <property type="match status" value="5"/>
</dbReference>
<dbReference type="EMBL" id="CAJMWX010001273">
    <property type="protein sequence ID" value="CAE6478479.1"/>
    <property type="molecule type" value="Genomic_DNA"/>
</dbReference>
<name>A0A8H3CFD3_9AGAM</name>